<comment type="pathway">
    <text evidence="3">Amino-acid biosynthesis; L-isoleucine biosynthesis; L-isoleucine from 2-oxobutanoate: step 2/4.</text>
</comment>
<dbReference type="InterPro" id="IPR013328">
    <property type="entry name" value="6PGD_dom2"/>
</dbReference>
<dbReference type="PROSITE" id="PS51850">
    <property type="entry name" value="KARI_N"/>
    <property type="match status" value="1"/>
</dbReference>
<evidence type="ECO:0000256" key="8">
    <source>
        <dbReference type="ARBA" id="ARBA00023002"/>
    </source>
</evidence>
<dbReference type="Pfam" id="PF07991">
    <property type="entry name" value="KARI_N"/>
    <property type="match status" value="1"/>
</dbReference>
<dbReference type="InterPro" id="IPR000506">
    <property type="entry name" value="KARI_C"/>
</dbReference>
<dbReference type="InterPro" id="IPR008927">
    <property type="entry name" value="6-PGluconate_DH-like_C_sf"/>
</dbReference>
<dbReference type="GO" id="GO:0009097">
    <property type="term" value="P:isoleucine biosynthetic process"/>
    <property type="evidence" value="ECO:0007669"/>
    <property type="project" value="UniProtKB-UniPathway"/>
</dbReference>
<evidence type="ECO:0000256" key="3">
    <source>
        <dbReference type="ARBA" id="ARBA00004885"/>
    </source>
</evidence>
<evidence type="ECO:0000256" key="10">
    <source>
        <dbReference type="ARBA" id="ARBA00030209"/>
    </source>
</evidence>
<evidence type="ECO:0000256" key="9">
    <source>
        <dbReference type="ARBA" id="ARBA00023304"/>
    </source>
</evidence>
<dbReference type="AlphaFoldDB" id="A0A5E8CIK2"/>
<dbReference type="FunFam" id="1.10.1040.10:FF:000003">
    <property type="entry name" value="Ketol-acid reductoisomerase, mitochondrial"/>
    <property type="match status" value="1"/>
</dbReference>
<accession>A0A5E8CIK2</accession>
<feature type="domain" description="KARI C-terminal knotted" evidence="12">
    <location>
        <begin position="210"/>
        <end position="354"/>
    </location>
</feature>
<gene>
    <name evidence="13" type="ORF">CPAV1605_226</name>
</gene>
<proteinExistence type="inferred from homology"/>
<dbReference type="InterPro" id="IPR036291">
    <property type="entry name" value="NAD(P)-bd_dom_sf"/>
</dbReference>
<dbReference type="GO" id="GO:0050661">
    <property type="term" value="F:NADP binding"/>
    <property type="evidence" value="ECO:0007669"/>
    <property type="project" value="InterPro"/>
</dbReference>
<evidence type="ECO:0000256" key="6">
    <source>
        <dbReference type="ARBA" id="ARBA00022723"/>
    </source>
</evidence>
<evidence type="ECO:0000256" key="7">
    <source>
        <dbReference type="ARBA" id="ARBA00022842"/>
    </source>
</evidence>
<dbReference type="Pfam" id="PF01450">
    <property type="entry name" value="KARI_C"/>
    <property type="match status" value="1"/>
</dbReference>
<evidence type="ECO:0000256" key="4">
    <source>
        <dbReference type="ARBA" id="ARBA00010318"/>
    </source>
</evidence>
<dbReference type="PROSITE" id="PS51851">
    <property type="entry name" value="KARI_C"/>
    <property type="match status" value="1"/>
</dbReference>
<dbReference type="NCBIfam" id="TIGR00465">
    <property type="entry name" value="ilvC"/>
    <property type="match status" value="1"/>
</dbReference>
<dbReference type="GO" id="GO:0004455">
    <property type="term" value="F:ketol-acid reductoisomerase activity"/>
    <property type="evidence" value="ECO:0007669"/>
    <property type="project" value="InterPro"/>
</dbReference>
<dbReference type="PIRSF" id="PIRSF000116">
    <property type="entry name" value="IlvC_gammaproteo"/>
    <property type="match status" value="1"/>
</dbReference>
<feature type="domain" description="KARI N-terminal Rossmann" evidence="11">
    <location>
        <begin position="18"/>
        <end position="209"/>
    </location>
</feature>
<reference evidence="13" key="1">
    <citation type="submission" date="2019-09" db="EMBL/GenBank/DDBJ databases">
        <authorList>
            <person name="Needham M D."/>
        </authorList>
    </citation>
    <scope>NUCLEOTIDE SEQUENCE</scope>
</reference>
<dbReference type="UniPathway" id="UPA00049">
    <property type="reaction ID" value="UER00060"/>
</dbReference>
<evidence type="ECO:0000256" key="5">
    <source>
        <dbReference type="ARBA" id="ARBA00022605"/>
    </source>
</evidence>
<dbReference type="InterPro" id="IPR013116">
    <property type="entry name" value="KARI_N"/>
</dbReference>
<dbReference type="UniPathway" id="UPA00047">
    <property type="reaction ID" value="UER00056"/>
</dbReference>
<comment type="similarity">
    <text evidence="4">Belongs to the ketol-acid reductoisomerase family.</text>
</comment>
<dbReference type="Gene3D" id="1.10.1040.10">
    <property type="entry name" value="N-(1-d-carboxylethyl)-l-norvaline Dehydrogenase, domain 2"/>
    <property type="match status" value="3"/>
</dbReference>
<dbReference type="Gene3D" id="3.40.50.720">
    <property type="entry name" value="NAD(P)-binding Rossmann-like Domain"/>
    <property type="match status" value="1"/>
</dbReference>
<evidence type="ECO:0000259" key="12">
    <source>
        <dbReference type="PROSITE" id="PS51851"/>
    </source>
</evidence>
<keyword evidence="6" id="KW-0479">Metal-binding</keyword>
<comment type="pathway">
    <text evidence="2">Amino-acid biosynthesis; L-valine biosynthesis; L-valine from pyruvate: step 2/4.</text>
</comment>
<sequence length="354" mass="39728">MFRNTRQIKRTFSTIMGENILNKKDVGADFVEKTLKNKVVATLGYGPQAMSQSLNLRDNGINVILGVRKSDSKSSSWSKALADGWEADKNLFTIDEAAHKGDIVQYLLSDAGQISQWPSVESNLKPGNALYFSHGFGIVYSDQTNIKPAEDIDVIMVAPKGPGIFVRRNFLEGKHVNASWSVHNNYSGNATNLCHAMGFGIGCNNLFETTFKKEVYSDLVGERSVLMGMMQGAFLAQYDVLRERGHSPSEAYNETVEEGLKTLYPLIAENGMDWMYSNCSTTAQRGALDWAPKYYSAIKPVIEECYQQVENGEEARISIEANSADDYREKLEVELAKIKNQEIWKTFHEMKKLR</sequence>
<dbReference type="SUPFAM" id="SSF48179">
    <property type="entry name" value="6-phosphogluconate dehydrogenase C-terminal domain-like"/>
    <property type="match status" value="1"/>
</dbReference>
<comment type="cofactor">
    <cofactor evidence="1">
        <name>Mg(2+)</name>
        <dbReference type="ChEBI" id="CHEBI:18420"/>
    </cofactor>
</comment>
<keyword evidence="5" id="KW-0028">Amino-acid biosynthesis</keyword>
<evidence type="ECO:0000313" key="13">
    <source>
        <dbReference type="EMBL" id="VVU94504.1"/>
    </source>
</evidence>
<keyword evidence="7" id="KW-0460">Magnesium</keyword>
<dbReference type="GO" id="GO:0009099">
    <property type="term" value="P:L-valine biosynthetic process"/>
    <property type="evidence" value="ECO:0007669"/>
    <property type="project" value="UniProtKB-UniPathway"/>
</dbReference>
<protein>
    <recommendedName>
        <fullName evidence="10">Alpha-keto-beta-hydroxylacyl reductoisomerase</fullName>
    </recommendedName>
</protein>
<organism evidence="13">
    <name type="scientific">seawater metagenome</name>
    <dbReference type="NCBI Taxonomy" id="1561972"/>
    <lineage>
        <taxon>unclassified sequences</taxon>
        <taxon>metagenomes</taxon>
        <taxon>ecological metagenomes</taxon>
    </lineage>
</organism>
<dbReference type="InterPro" id="IPR013023">
    <property type="entry name" value="KARI"/>
</dbReference>
<dbReference type="EMBL" id="CABVLZ010000001">
    <property type="protein sequence ID" value="VVU94504.1"/>
    <property type="molecule type" value="Genomic_DNA"/>
</dbReference>
<evidence type="ECO:0000256" key="2">
    <source>
        <dbReference type="ARBA" id="ARBA00004864"/>
    </source>
</evidence>
<evidence type="ECO:0000259" key="11">
    <source>
        <dbReference type="PROSITE" id="PS51850"/>
    </source>
</evidence>
<dbReference type="SUPFAM" id="SSF51735">
    <property type="entry name" value="NAD(P)-binding Rossmann-fold domains"/>
    <property type="match status" value="1"/>
</dbReference>
<dbReference type="GO" id="GO:0046872">
    <property type="term" value="F:metal ion binding"/>
    <property type="evidence" value="ECO:0007669"/>
    <property type="project" value="UniProtKB-KW"/>
</dbReference>
<dbReference type="PANTHER" id="PTHR21371:SF1">
    <property type="entry name" value="KETOL-ACID REDUCTOISOMERASE, MITOCHONDRIAL"/>
    <property type="match status" value="1"/>
</dbReference>
<dbReference type="InterPro" id="IPR014359">
    <property type="entry name" value="KARI_prok"/>
</dbReference>
<name>A0A5E8CIK2_9ZZZZ</name>
<keyword evidence="9" id="KW-0100">Branched-chain amino acid biosynthesis</keyword>
<evidence type="ECO:0000256" key="1">
    <source>
        <dbReference type="ARBA" id="ARBA00001946"/>
    </source>
</evidence>
<keyword evidence="8" id="KW-0560">Oxidoreductase</keyword>
<dbReference type="PANTHER" id="PTHR21371">
    <property type="entry name" value="KETOL-ACID REDUCTOISOMERASE, MITOCHONDRIAL"/>
    <property type="match status" value="1"/>
</dbReference>